<dbReference type="InterPro" id="IPR018087">
    <property type="entry name" value="Glyco_hydro_5_CS"/>
</dbReference>
<dbReference type="GO" id="GO:0016042">
    <property type="term" value="P:lipid catabolic process"/>
    <property type="evidence" value="ECO:0007669"/>
    <property type="project" value="UniProtKB-ARBA"/>
</dbReference>
<dbReference type="GO" id="GO:0047876">
    <property type="term" value="F:endoglycosylceramidase activity"/>
    <property type="evidence" value="ECO:0007669"/>
    <property type="project" value="UniProtKB-EC"/>
</dbReference>
<evidence type="ECO:0000256" key="3">
    <source>
        <dbReference type="ARBA" id="ARBA00023295"/>
    </source>
</evidence>
<proteinExistence type="inferred from homology"/>
<dbReference type="Gene3D" id="2.60.40.1180">
    <property type="entry name" value="Golgi alpha-mannosidase II"/>
    <property type="match status" value="1"/>
</dbReference>
<organism evidence="8 9">
    <name type="scientific">Nocardiopsis composta</name>
    <dbReference type="NCBI Taxonomy" id="157465"/>
    <lineage>
        <taxon>Bacteria</taxon>
        <taxon>Bacillati</taxon>
        <taxon>Actinomycetota</taxon>
        <taxon>Actinomycetes</taxon>
        <taxon>Streptosporangiales</taxon>
        <taxon>Nocardiopsidaceae</taxon>
        <taxon>Nocardiopsis</taxon>
    </lineage>
</organism>
<feature type="chain" id="PRO_5039196064" evidence="5">
    <location>
        <begin position="28"/>
        <end position="486"/>
    </location>
</feature>
<feature type="domain" description="Glycoside hydrolase family 5" evidence="6">
    <location>
        <begin position="48"/>
        <end position="370"/>
    </location>
</feature>
<reference evidence="8 9" key="1">
    <citation type="submission" date="2020-08" db="EMBL/GenBank/DDBJ databases">
        <title>Sequencing the genomes of 1000 actinobacteria strains.</title>
        <authorList>
            <person name="Klenk H.-P."/>
        </authorList>
    </citation>
    <scope>NUCLEOTIDE SEQUENCE [LARGE SCALE GENOMIC DNA]</scope>
    <source>
        <strain evidence="8 9">DSM 44551</strain>
    </source>
</reference>
<evidence type="ECO:0000313" key="9">
    <source>
        <dbReference type="Proteomes" id="UP000572635"/>
    </source>
</evidence>
<dbReference type="Gene3D" id="3.20.20.80">
    <property type="entry name" value="Glycosidases"/>
    <property type="match status" value="1"/>
</dbReference>
<dbReference type="InterPro" id="IPR052066">
    <property type="entry name" value="Glycosphingolipid_Hydrolases"/>
</dbReference>
<protein>
    <submittedName>
        <fullName evidence="8">Endoglycosylceramidase</fullName>
        <ecNumber evidence="8">3.2.1.123</ecNumber>
    </submittedName>
</protein>
<comment type="caution">
    <text evidence="8">The sequence shown here is derived from an EMBL/GenBank/DDBJ whole genome shotgun (WGS) entry which is preliminary data.</text>
</comment>
<keyword evidence="2 4" id="KW-0378">Hydrolase</keyword>
<dbReference type="SUPFAM" id="SSF51445">
    <property type="entry name" value="(Trans)glycosidases"/>
    <property type="match status" value="1"/>
</dbReference>
<dbReference type="PANTHER" id="PTHR31308:SF3">
    <property type="entry name" value="ENDOGLYCOCERAMIDASE"/>
    <property type="match status" value="1"/>
</dbReference>
<dbReference type="Proteomes" id="UP000572635">
    <property type="component" value="Unassembled WGS sequence"/>
</dbReference>
<feature type="signal peptide" evidence="5">
    <location>
        <begin position="1"/>
        <end position="27"/>
    </location>
</feature>
<dbReference type="Pfam" id="PF00150">
    <property type="entry name" value="Cellulase"/>
    <property type="match status" value="1"/>
</dbReference>
<comment type="similarity">
    <text evidence="1 4">Belongs to the glycosyl hydrolase 5 (cellulase A) family.</text>
</comment>
<dbReference type="AlphaFoldDB" id="A0A7W8QPT7"/>
<evidence type="ECO:0000259" key="7">
    <source>
        <dbReference type="Pfam" id="PF18564"/>
    </source>
</evidence>
<dbReference type="InterPro" id="IPR017853">
    <property type="entry name" value="GH"/>
</dbReference>
<dbReference type="PROSITE" id="PS00659">
    <property type="entry name" value="GLYCOSYL_HYDROL_F5"/>
    <property type="match status" value="1"/>
</dbReference>
<dbReference type="InterPro" id="IPR001547">
    <property type="entry name" value="Glyco_hydro_5"/>
</dbReference>
<sequence length="486" mass="53714">MKRLPRRLRLPVLLAALVLVAGTAASATRIEPGPPRYLTDDRGRALFLHGFNTSGSAKDDPEHLPWITEDAVQREYEETGTNFVRFLIQWQALEPEQGAYDEEYLDAVAERVGWYADRGYHVLLDMHQDLYGRYTSPEEHSGNGAPEWATHTDGFPVARQDMWELVYLEPGTVRAFDNFWNTTGEHPELMESYAAALRHVAERFADEPAVIGYDLMNEPFGGSLQGPAFEAGPLADLYRISIARIREADQDAWLFVEGQAVGVNWGLPSALPHLDDPRDGEPRIVYAPHAYPLPMDLGEPYAGSAKERIDASIEQWSGSVRTTAERLEAPIVLGEFGLDMSGEGATDYVARMLDETDRMAAGRAYWSNDHDGWGPWKDESLAPGPLAETMNRPYPRVVAGHPVEIDFDSEAPALTVRFTEKEGVSGPTELYLPDTVFPDGYDLSVESAGSPAEPDASEWDGELRILSVETASAGPGTEHTVTVTPE</sequence>
<evidence type="ECO:0000313" key="8">
    <source>
        <dbReference type="EMBL" id="MBB5433635.1"/>
    </source>
</evidence>
<accession>A0A7W8QPT7</accession>
<dbReference type="InterPro" id="IPR041036">
    <property type="entry name" value="GH5_C"/>
</dbReference>
<feature type="domain" description="Glycoside hydrolase family 5 C-terminal" evidence="7">
    <location>
        <begin position="392"/>
        <end position="483"/>
    </location>
</feature>
<keyword evidence="3 4" id="KW-0326">Glycosidase</keyword>
<dbReference type="EMBL" id="JACHDB010000001">
    <property type="protein sequence ID" value="MBB5433635.1"/>
    <property type="molecule type" value="Genomic_DNA"/>
</dbReference>
<dbReference type="GO" id="GO:1901136">
    <property type="term" value="P:carbohydrate derivative catabolic process"/>
    <property type="evidence" value="ECO:0007669"/>
    <property type="project" value="UniProtKB-ARBA"/>
</dbReference>
<dbReference type="EC" id="3.2.1.123" evidence="8"/>
<dbReference type="PANTHER" id="PTHR31308">
    <property type="match status" value="1"/>
</dbReference>
<dbReference type="GO" id="GO:0000272">
    <property type="term" value="P:polysaccharide catabolic process"/>
    <property type="evidence" value="ECO:0007669"/>
    <property type="project" value="InterPro"/>
</dbReference>
<name>A0A7W8QPT7_9ACTN</name>
<keyword evidence="9" id="KW-1185">Reference proteome</keyword>
<evidence type="ECO:0000256" key="4">
    <source>
        <dbReference type="RuleBase" id="RU361153"/>
    </source>
</evidence>
<gene>
    <name evidence="8" type="ORF">HDA36_003719</name>
</gene>
<dbReference type="RefSeq" id="WP_184393558.1">
    <property type="nucleotide sequence ID" value="NZ_BAAAJD010000125.1"/>
</dbReference>
<evidence type="ECO:0000256" key="5">
    <source>
        <dbReference type="SAM" id="SignalP"/>
    </source>
</evidence>
<evidence type="ECO:0000259" key="6">
    <source>
        <dbReference type="Pfam" id="PF00150"/>
    </source>
</evidence>
<evidence type="ECO:0000256" key="2">
    <source>
        <dbReference type="ARBA" id="ARBA00022801"/>
    </source>
</evidence>
<evidence type="ECO:0000256" key="1">
    <source>
        <dbReference type="ARBA" id="ARBA00005641"/>
    </source>
</evidence>
<keyword evidence="5" id="KW-0732">Signal</keyword>
<dbReference type="Pfam" id="PF18564">
    <property type="entry name" value="Glyco_hydro_5_C"/>
    <property type="match status" value="1"/>
</dbReference>
<dbReference type="InterPro" id="IPR013780">
    <property type="entry name" value="Glyco_hydro_b"/>
</dbReference>